<evidence type="ECO:0000256" key="6">
    <source>
        <dbReference type="ARBA" id="ARBA00022741"/>
    </source>
</evidence>
<sequence length="165" mass="19238">MERVWVSIGSNLLNPKQQADRAIWSLSKLPMTRLIDFSSYYRSLPLGDKNQPDFLNAIIILDTNLSPKALLSHMQYIERKQGRARRRSRDSLIWQPRTLDLDILLFGKYFTYSTELTIPHHGLLNREFVLYPLMALDNNFIFPNGSIITDIVKTVPKNGLDFWKE</sequence>
<keyword evidence="8" id="KW-0067">ATP-binding</keyword>
<keyword evidence="7" id="KW-0418">Kinase</keyword>
<evidence type="ECO:0000256" key="3">
    <source>
        <dbReference type="ARBA" id="ARBA00013253"/>
    </source>
</evidence>
<dbReference type="InterPro" id="IPR000550">
    <property type="entry name" value="Hppk"/>
</dbReference>
<dbReference type="EMBL" id="CP003903">
    <property type="protein sequence ID" value="AGC03437.1"/>
    <property type="molecule type" value="Genomic_DNA"/>
</dbReference>
<dbReference type="Proteomes" id="UP000011067">
    <property type="component" value="Chromosome"/>
</dbReference>
<evidence type="ECO:0000259" key="13">
    <source>
        <dbReference type="Pfam" id="PF01288"/>
    </source>
</evidence>
<evidence type="ECO:0000256" key="11">
    <source>
        <dbReference type="ARBA" id="ARBA00029766"/>
    </source>
</evidence>
<evidence type="ECO:0000313" key="15">
    <source>
        <dbReference type="Proteomes" id="UP000011067"/>
    </source>
</evidence>
<evidence type="ECO:0000256" key="7">
    <source>
        <dbReference type="ARBA" id="ARBA00022777"/>
    </source>
</evidence>
<evidence type="ECO:0000256" key="1">
    <source>
        <dbReference type="ARBA" id="ARBA00005051"/>
    </source>
</evidence>
<evidence type="ECO:0000256" key="9">
    <source>
        <dbReference type="ARBA" id="ARBA00022909"/>
    </source>
</evidence>
<gene>
    <name evidence="14" type="primary">folK</name>
    <name evidence="14" type="ORF">BCHRO640_156</name>
</gene>
<dbReference type="PANTHER" id="PTHR43071">
    <property type="entry name" value="2-AMINO-4-HYDROXY-6-HYDROXYMETHYLDIHYDROPTERIDINE PYROPHOSPHOKINASE"/>
    <property type="match status" value="1"/>
</dbReference>
<comment type="pathway">
    <text evidence="1">Cofactor biosynthesis; tetrahydrofolate biosynthesis; 2-amino-4-hydroxy-6-hydroxymethyl-7,8-dihydropteridine diphosphate from 7,8-dihydroneopterin triphosphate: step 4/4.</text>
</comment>
<keyword evidence="6" id="KW-0547">Nucleotide-binding</keyword>
<dbReference type="InterPro" id="IPR035907">
    <property type="entry name" value="Hppk_sf"/>
</dbReference>
<evidence type="ECO:0000256" key="10">
    <source>
        <dbReference type="ARBA" id="ARBA00029409"/>
    </source>
</evidence>
<dbReference type="Gene3D" id="3.30.70.560">
    <property type="entry name" value="7,8-Dihydro-6-hydroxymethylpterin-pyrophosphokinase HPPK"/>
    <property type="match status" value="1"/>
</dbReference>
<keyword evidence="15" id="KW-1185">Reference proteome</keyword>
<evidence type="ECO:0000256" key="8">
    <source>
        <dbReference type="ARBA" id="ARBA00022840"/>
    </source>
</evidence>
<evidence type="ECO:0000256" key="5">
    <source>
        <dbReference type="ARBA" id="ARBA00022679"/>
    </source>
</evidence>
<evidence type="ECO:0000256" key="12">
    <source>
        <dbReference type="ARBA" id="ARBA00033413"/>
    </source>
</evidence>
<dbReference type="PANTHER" id="PTHR43071:SF1">
    <property type="entry name" value="2-AMINO-4-HYDROXY-6-HYDROXYMETHYLDIHYDROPTERIDINE PYROPHOSPHOKINASE"/>
    <property type="match status" value="1"/>
</dbReference>
<keyword evidence="5" id="KW-0808">Transferase</keyword>
<dbReference type="RefSeq" id="WP_015344444.1">
    <property type="nucleotide sequence ID" value="NC_020075.1"/>
</dbReference>
<dbReference type="SUPFAM" id="SSF55083">
    <property type="entry name" value="6-hydroxymethyl-7,8-dihydropterin pyrophosphokinase, HPPK"/>
    <property type="match status" value="1"/>
</dbReference>
<protein>
    <recommendedName>
        <fullName evidence="4">2-amino-4-hydroxy-6-hydroxymethyldihydropteridine pyrophosphokinase</fullName>
        <ecNumber evidence="3">2.7.6.3</ecNumber>
    </recommendedName>
    <alternativeName>
        <fullName evidence="11">6-hydroxymethyl-7,8-dihydropterin pyrophosphokinase</fullName>
    </alternativeName>
    <alternativeName>
        <fullName evidence="12">7,8-dihydro-6-hydroxymethylpterin-pyrophosphokinase</fullName>
    </alternativeName>
</protein>
<proteinExistence type="inferred from homology"/>
<comment type="function">
    <text evidence="10">Catalyzes the transfer of pyrophosphate from adenosine triphosphate (ATP) to 6-hydroxymethyl-7,8-dihydropterin, an enzymatic step in folate biosynthesis pathway.</text>
</comment>
<name>A0ABN4B0T3_9ENTR</name>
<accession>A0ABN4B0T3</accession>
<dbReference type="Pfam" id="PF01288">
    <property type="entry name" value="HPPK"/>
    <property type="match status" value="1"/>
</dbReference>
<organism evidence="14 15">
    <name type="scientific">Candidatus Blochmanniella chromaiodes str. 640</name>
    <dbReference type="NCBI Taxonomy" id="1240471"/>
    <lineage>
        <taxon>Bacteria</taxon>
        <taxon>Pseudomonadati</taxon>
        <taxon>Pseudomonadota</taxon>
        <taxon>Gammaproteobacteria</taxon>
        <taxon>Enterobacterales</taxon>
        <taxon>Enterobacteriaceae</taxon>
        <taxon>ant endosymbionts</taxon>
        <taxon>Candidatus Blochmanniella</taxon>
    </lineage>
</organism>
<reference evidence="14 15" key="1">
    <citation type="journal article" date="2013" name="Genome Biol. Evol.">
        <title>Sequence context of indel mutations and their effect on protein evolution in a bacterial endosymbiont.</title>
        <authorList>
            <person name="Williams L.E."/>
            <person name="Wernegreen J.J."/>
        </authorList>
    </citation>
    <scope>NUCLEOTIDE SEQUENCE [LARGE SCALE GENOMIC DNA]</scope>
    <source>
        <strain evidence="14 15">640</strain>
    </source>
</reference>
<evidence type="ECO:0000313" key="14">
    <source>
        <dbReference type="EMBL" id="AGC03437.1"/>
    </source>
</evidence>
<keyword evidence="9" id="KW-0289">Folate biosynthesis</keyword>
<evidence type="ECO:0000256" key="2">
    <source>
        <dbReference type="ARBA" id="ARBA00005810"/>
    </source>
</evidence>
<feature type="domain" description="7,8-dihydro-6-hydroxymethylpterin-pyrophosphokinase" evidence="13">
    <location>
        <begin position="6"/>
        <end position="137"/>
    </location>
</feature>
<dbReference type="NCBIfam" id="TIGR01498">
    <property type="entry name" value="folK"/>
    <property type="match status" value="1"/>
</dbReference>
<dbReference type="CDD" id="cd00483">
    <property type="entry name" value="HPPK"/>
    <property type="match status" value="1"/>
</dbReference>
<evidence type="ECO:0000256" key="4">
    <source>
        <dbReference type="ARBA" id="ARBA00016218"/>
    </source>
</evidence>
<dbReference type="EC" id="2.7.6.3" evidence="3"/>
<comment type="similarity">
    <text evidence="2">Belongs to the HPPK family.</text>
</comment>